<dbReference type="RefSeq" id="WP_219538084.1">
    <property type="nucleotide sequence ID" value="NZ_JAHKRM010000043.1"/>
</dbReference>
<protein>
    <recommendedName>
        <fullName evidence="3">H-type lectin domain-containing protein</fullName>
    </recommendedName>
</protein>
<evidence type="ECO:0008006" key="3">
    <source>
        <dbReference type="Google" id="ProtNLM"/>
    </source>
</evidence>
<dbReference type="Proteomes" id="UP001597097">
    <property type="component" value="Unassembled WGS sequence"/>
</dbReference>
<name>A0ABW4GUR3_9ACTN</name>
<proteinExistence type="predicted"/>
<evidence type="ECO:0000313" key="2">
    <source>
        <dbReference type="Proteomes" id="UP001597097"/>
    </source>
</evidence>
<reference evidence="2" key="1">
    <citation type="journal article" date="2019" name="Int. J. Syst. Evol. Microbiol.">
        <title>The Global Catalogue of Microorganisms (GCM) 10K type strain sequencing project: providing services to taxonomists for standard genome sequencing and annotation.</title>
        <authorList>
            <consortium name="The Broad Institute Genomics Platform"/>
            <consortium name="The Broad Institute Genome Sequencing Center for Infectious Disease"/>
            <person name="Wu L."/>
            <person name="Ma J."/>
        </authorList>
    </citation>
    <scope>NUCLEOTIDE SEQUENCE [LARGE SCALE GENOMIC DNA]</scope>
    <source>
        <strain evidence="2">CGMCC 1.15399</strain>
    </source>
</reference>
<gene>
    <name evidence="1" type="ORF">ACFSJ0_54270</name>
</gene>
<keyword evidence="2" id="KW-1185">Reference proteome</keyword>
<comment type="caution">
    <text evidence="1">The sequence shown here is derived from an EMBL/GenBank/DDBJ whole genome shotgun (WGS) entry which is preliminary data.</text>
</comment>
<dbReference type="EMBL" id="JBHUCM010000057">
    <property type="protein sequence ID" value="MFD1546088.1"/>
    <property type="molecule type" value="Genomic_DNA"/>
</dbReference>
<evidence type="ECO:0000313" key="1">
    <source>
        <dbReference type="EMBL" id="MFD1546088.1"/>
    </source>
</evidence>
<organism evidence="1 2">
    <name type="scientific">Nonomuraea guangzhouensis</name>
    <dbReference type="NCBI Taxonomy" id="1291555"/>
    <lineage>
        <taxon>Bacteria</taxon>
        <taxon>Bacillati</taxon>
        <taxon>Actinomycetota</taxon>
        <taxon>Actinomycetes</taxon>
        <taxon>Streptosporangiales</taxon>
        <taxon>Streptosporangiaceae</taxon>
        <taxon>Nonomuraea</taxon>
    </lineage>
</organism>
<sequence length="104" mass="11074">MSTEAVGVIPTIEADTDPPADLVNGRNVIFNAGGEVILRAPLAGVTPFTPVTVSITEVDANGHPFIGGARMTVHNVRAFENGVDTRVTIEFNGPLRVRLSYVWS</sequence>
<accession>A0ABW4GUR3</accession>